<name>A0A381S008_9ZZZZ</name>
<reference evidence="2" key="1">
    <citation type="submission" date="2018-05" db="EMBL/GenBank/DDBJ databases">
        <authorList>
            <person name="Lanie J.A."/>
            <person name="Ng W.-L."/>
            <person name="Kazmierczak K.M."/>
            <person name="Andrzejewski T.M."/>
            <person name="Davidsen T.M."/>
            <person name="Wayne K.J."/>
            <person name="Tettelin H."/>
            <person name="Glass J.I."/>
            <person name="Rusch D."/>
            <person name="Podicherti R."/>
            <person name="Tsui H.-C.T."/>
            <person name="Winkler M.E."/>
        </authorList>
    </citation>
    <scope>NUCLEOTIDE SEQUENCE</scope>
</reference>
<gene>
    <name evidence="2" type="ORF">METZ01_LOCUS50300</name>
</gene>
<evidence type="ECO:0000259" key="1">
    <source>
        <dbReference type="Pfam" id="PF20552"/>
    </source>
</evidence>
<protein>
    <recommendedName>
        <fullName evidence="1">Recombinase-like domain-containing protein</fullName>
    </recommendedName>
</protein>
<sequence>MKKEYVELNADSLHSSNLASQSQGRDLDTNEKALAKALMSIFENGVHDFKDVAAALSSMKVIAPRSGLKDWTIDLLNEELIETNNQLDLAYKENGFGA</sequence>
<dbReference type="InterPro" id="IPR046789">
    <property type="entry name" value="HTH_62"/>
</dbReference>
<dbReference type="AlphaFoldDB" id="A0A381S008"/>
<dbReference type="Pfam" id="PF20552">
    <property type="entry name" value="HTH_62"/>
    <property type="match status" value="1"/>
</dbReference>
<dbReference type="EMBL" id="UINC01002511">
    <property type="protein sequence ID" value="SUZ97446.1"/>
    <property type="molecule type" value="Genomic_DNA"/>
</dbReference>
<feature type="domain" description="Recombinase-like" evidence="1">
    <location>
        <begin position="14"/>
        <end position="80"/>
    </location>
</feature>
<organism evidence="2">
    <name type="scientific">marine metagenome</name>
    <dbReference type="NCBI Taxonomy" id="408172"/>
    <lineage>
        <taxon>unclassified sequences</taxon>
        <taxon>metagenomes</taxon>
        <taxon>ecological metagenomes</taxon>
    </lineage>
</organism>
<evidence type="ECO:0000313" key="2">
    <source>
        <dbReference type="EMBL" id="SUZ97446.1"/>
    </source>
</evidence>
<proteinExistence type="predicted"/>
<accession>A0A381S008</accession>